<sequence>MRKKWLAIFLSILLFLIIQSNVKTTHAMLKLDEEQTSYDMTYEMELLEDADGNLSINDIVASTDKFAQNKSGIPNFGYTDSNYWIHFQLNNTSQLEEWVLEIEYPPHDSITLFEQREDGSFKQRESGDHLSFEKRDINHRNFAFELDIPKGEINSYYLRIDSQGSMQLPLKLWEEDTFSEKSQTEYIILGIYYGLAAVMILYNLFLFFSLRLRSYIWYVLFIFCLVFTHLTLNGLAFQFLWPESMWWNNRAIVFFIAASQGLALLFVKSFLNTKVHAPNMNKFFSVFAVVQLIILMILMVSYENALSLAIGSSVLLVISVLMTAGLCWKRGYRPARYFFVGWVIFLIGVLISSLADAGIIPITFYTKYASQMGSALEIVLFSLALADKFNVLRTEKERAERKSKESQEEAVKQLKRANSLKDEFLANTSHELRTPLNGIIGIAESMYDADASRMSLPHKNNLSMIIRSGKRLSHLVNDLLDFSKLKHKDIELECKPVQLNDAVQVVLSISEPFVKNKDVTLINNLTGDLPFVLADENRLQQILYNLIGNAIKFTDVGSITVSAYSITEYVIVKVKDTGVGMTAEDKASMFCEFEQGQAAKNQQQGGTGLGLSITKKLVELHGGAISVESELSKGTTVHVQLPTSTESKAAPPSVNVPLYEEIGGLSVDYTAASVVEVGKGKILIADDEPVNIQVLWNQLTQEGYEVTTAYDGEEVLQRIDAEETFDLIILDVMMPKKSGYEVSQTLREHYTLTELPILILTARNQLEDIVTAFSAGANDYLSKPCYKEELLARVHTLLTLEQVMEEAVEQKENLHDVNEQLASLNKELENRVKDRTTELERKTNELLKMEKSRRHLLSNISHELGTPMTSLQGYVKAMMDGIISSDDAKYLSLIYKKVLFIDRLIQDLYDLSKLEARQVSFRWKKISVKQFIYEFLLPFRTEAESHHLWFSLENNYDYPAHQEVLSVDTDRLEQVMTNIIYNAMKHSDGEAQLQITVTPSTIFFSHEEKYYTKDKNYSNEHYLESDHRNLIIGVHDNGNGIASDSLPFIFDRFFRGESSRTTNDGSTGLGLAISKEIIEYHGGEIWAKSEKGKGSSFYIALPLDTDAKKINTTPTKTNCFWRDM</sequence>
<comment type="similarity">
    <text evidence="3">In the N-terminal section; belongs to the phytochrome family.</text>
</comment>
<dbReference type="PROSITE" id="PS50109">
    <property type="entry name" value="HIS_KIN"/>
    <property type="match status" value="2"/>
</dbReference>
<feature type="modified residue" description="4-aspartylphosphate" evidence="12">
    <location>
        <position position="731"/>
    </location>
</feature>
<feature type="coiled-coil region" evidence="13">
    <location>
        <begin position="797"/>
        <end position="845"/>
    </location>
</feature>
<feature type="domain" description="Response regulatory" evidence="16">
    <location>
        <begin position="681"/>
        <end position="798"/>
    </location>
</feature>
<dbReference type="PROSITE" id="PS50110">
    <property type="entry name" value="RESPONSE_REGULATORY"/>
    <property type="match status" value="1"/>
</dbReference>
<evidence type="ECO:0000256" key="4">
    <source>
        <dbReference type="ARBA" id="ARBA00012438"/>
    </source>
</evidence>
<evidence type="ECO:0000256" key="6">
    <source>
        <dbReference type="ARBA" id="ARBA00022679"/>
    </source>
</evidence>
<dbReference type="Gene3D" id="2.60.40.2380">
    <property type="match status" value="1"/>
</dbReference>
<dbReference type="RefSeq" id="WP_125555389.1">
    <property type="nucleotide sequence ID" value="NZ_RBVX01000006.1"/>
</dbReference>
<dbReference type="InterPro" id="IPR011622">
    <property type="entry name" value="7TMR_DISM_rcpt_extracell_dom2"/>
</dbReference>
<comment type="caution">
    <text evidence="17">The sequence shown here is derived from an EMBL/GenBank/DDBJ whole genome shotgun (WGS) entry which is preliminary data.</text>
</comment>
<feature type="transmembrane region" description="Helical" evidence="14">
    <location>
        <begin position="215"/>
        <end position="240"/>
    </location>
</feature>
<feature type="domain" description="Histidine kinase" evidence="15">
    <location>
        <begin position="427"/>
        <end position="645"/>
    </location>
</feature>
<evidence type="ECO:0000256" key="7">
    <source>
        <dbReference type="ARBA" id="ARBA00022741"/>
    </source>
</evidence>
<dbReference type="PRINTS" id="PR00344">
    <property type="entry name" value="BCTRLSENSOR"/>
</dbReference>
<evidence type="ECO:0000256" key="14">
    <source>
        <dbReference type="SAM" id="Phobius"/>
    </source>
</evidence>
<dbReference type="GO" id="GO:0009927">
    <property type="term" value="F:histidine phosphotransfer kinase activity"/>
    <property type="evidence" value="ECO:0007669"/>
    <property type="project" value="TreeGrafter"/>
</dbReference>
<keyword evidence="13" id="KW-0175">Coiled coil</keyword>
<dbReference type="InterPro" id="IPR004358">
    <property type="entry name" value="Sig_transdc_His_kin-like_C"/>
</dbReference>
<evidence type="ECO:0000313" key="18">
    <source>
        <dbReference type="Proteomes" id="UP000275076"/>
    </source>
</evidence>
<feature type="coiled-coil region" evidence="13">
    <location>
        <begin position="389"/>
        <end position="423"/>
    </location>
</feature>
<feature type="transmembrane region" description="Helical" evidence="14">
    <location>
        <begin position="252"/>
        <end position="271"/>
    </location>
</feature>
<evidence type="ECO:0000256" key="3">
    <source>
        <dbReference type="ARBA" id="ARBA00006402"/>
    </source>
</evidence>
<dbReference type="Gene3D" id="3.30.565.10">
    <property type="entry name" value="Histidine kinase-like ATPase, C-terminal domain"/>
    <property type="match status" value="2"/>
</dbReference>
<name>A0A3R9PLW5_9BACI</name>
<dbReference type="CDD" id="cd00082">
    <property type="entry name" value="HisKA"/>
    <property type="match status" value="2"/>
</dbReference>
<organism evidence="17 18">
    <name type="scientific">Salibacterium salarium</name>
    <dbReference type="NCBI Taxonomy" id="284579"/>
    <lineage>
        <taxon>Bacteria</taxon>
        <taxon>Bacillati</taxon>
        <taxon>Bacillota</taxon>
        <taxon>Bacilli</taxon>
        <taxon>Bacillales</taxon>
        <taxon>Bacillaceae</taxon>
    </lineage>
</organism>
<keyword evidence="7" id="KW-0547">Nucleotide-binding</keyword>
<dbReference type="FunFam" id="3.30.565.10:FF:000010">
    <property type="entry name" value="Sensor histidine kinase RcsC"/>
    <property type="match status" value="1"/>
</dbReference>
<feature type="domain" description="Histidine kinase" evidence="15">
    <location>
        <begin position="859"/>
        <end position="1105"/>
    </location>
</feature>
<dbReference type="Pfam" id="PF00512">
    <property type="entry name" value="HisKA"/>
    <property type="match status" value="2"/>
</dbReference>
<comment type="catalytic activity">
    <reaction evidence="1">
        <text>ATP + protein L-histidine = ADP + protein N-phospho-L-histidine.</text>
        <dbReference type="EC" id="2.7.13.3"/>
    </reaction>
</comment>
<dbReference type="GO" id="GO:0005886">
    <property type="term" value="C:plasma membrane"/>
    <property type="evidence" value="ECO:0007669"/>
    <property type="project" value="UniProtKB-SubCell"/>
</dbReference>
<dbReference type="InterPro" id="IPR011623">
    <property type="entry name" value="7TMR_DISM_rcpt_extracell_dom1"/>
</dbReference>
<keyword evidence="5 12" id="KW-0597">Phosphoprotein</keyword>
<dbReference type="GO" id="GO:0000155">
    <property type="term" value="F:phosphorelay sensor kinase activity"/>
    <property type="evidence" value="ECO:0007669"/>
    <property type="project" value="InterPro"/>
</dbReference>
<evidence type="ECO:0000256" key="10">
    <source>
        <dbReference type="ARBA" id="ARBA00023012"/>
    </source>
</evidence>
<dbReference type="CDD" id="cd17574">
    <property type="entry name" value="REC_OmpR"/>
    <property type="match status" value="1"/>
</dbReference>
<dbReference type="GO" id="GO:0005524">
    <property type="term" value="F:ATP binding"/>
    <property type="evidence" value="ECO:0007669"/>
    <property type="project" value="UniProtKB-KW"/>
</dbReference>
<evidence type="ECO:0000256" key="9">
    <source>
        <dbReference type="ARBA" id="ARBA00022840"/>
    </source>
</evidence>
<keyword evidence="14" id="KW-0812">Transmembrane</keyword>
<keyword evidence="18" id="KW-1185">Reference proteome</keyword>
<dbReference type="Gene3D" id="1.10.287.130">
    <property type="match status" value="2"/>
</dbReference>
<dbReference type="FunFam" id="3.30.565.10:FF:000006">
    <property type="entry name" value="Sensor histidine kinase WalK"/>
    <property type="match status" value="1"/>
</dbReference>
<keyword evidence="14" id="KW-0472">Membrane</keyword>
<dbReference type="Pfam" id="PF00072">
    <property type="entry name" value="Response_reg"/>
    <property type="match status" value="1"/>
</dbReference>
<dbReference type="InterPro" id="IPR001789">
    <property type="entry name" value="Sig_transdc_resp-reg_receiver"/>
</dbReference>
<dbReference type="InterPro" id="IPR003594">
    <property type="entry name" value="HATPase_dom"/>
</dbReference>
<feature type="transmembrane region" description="Helical" evidence="14">
    <location>
        <begin position="339"/>
        <end position="362"/>
    </location>
</feature>
<dbReference type="SMART" id="SM00388">
    <property type="entry name" value="HisKA"/>
    <property type="match status" value="2"/>
</dbReference>
<dbReference type="EC" id="2.7.13.3" evidence="4"/>
<feature type="transmembrane region" description="Helical" evidence="14">
    <location>
        <begin position="308"/>
        <end position="327"/>
    </location>
</feature>
<evidence type="ECO:0000256" key="13">
    <source>
        <dbReference type="SAM" id="Coils"/>
    </source>
</evidence>
<dbReference type="OrthoDB" id="9809348at2"/>
<feature type="transmembrane region" description="Helical" evidence="14">
    <location>
        <begin position="186"/>
        <end position="208"/>
    </location>
</feature>
<feature type="transmembrane region" description="Helical" evidence="14">
    <location>
        <begin position="283"/>
        <end position="302"/>
    </location>
</feature>
<protein>
    <recommendedName>
        <fullName evidence="11">Circadian input-output histidine kinase CikA</fullName>
        <ecNumber evidence="4">2.7.13.3</ecNumber>
    </recommendedName>
</protein>
<evidence type="ECO:0000256" key="2">
    <source>
        <dbReference type="ARBA" id="ARBA00004651"/>
    </source>
</evidence>
<dbReference type="Pfam" id="PF07696">
    <property type="entry name" value="7TMR-DISMED2"/>
    <property type="match status" value="1"/>
</dbReference>
<dbReference type="PANTHER" id="PTHR43047">
    <property type="entry name" value="TWO-COMPONENT HISTIDINE PROTEIN KINASE"/>
    <property type="match status" value="1"/>
</dbReference>
<keyword evidence="8" id="KW-0418">Kinase</keyword>
<evidence type="ECO:0000256" key="11">
    <source>
        <dbReference type="ARBA" id="ARBA00074306"/>
    </source>
</evidence>
<keyword evidence="14" id="KW-1133">Transmembrane helix</keyword>
<evidence type="ECO:0000259" key="15">
    <source>
        <dbReference type="PROSITE" id="PS50109"/>
    </source>
</evidence>
<comment type="subcellular location">
    <subcellularLocation>
        <location evidence="2">Cell membrane</location>
        <topology evidence="2">Multi-pass membrane protein</topology>
    </subcellularLocation>
</comment>
<dbReference type="InterPro" id="IPR011006">
    <property type="entry name" value="CheY-like_superfamily"/>
</dbReference>
<dbReference type="Pfam" id="PF02518">
    <property type="entry name" value="HATPase_c"/>
    <property type="match status" value="2"/>
</dbReference>
<dbReference type="Proteomes" id="UP000275076">
    <property type="component" value="Unassembled WGS sequence"/>
</dbReference>
<dbReference type="Pfam" id="PF07695">
    <property type="entry name" value="7TMR-DISM_7TM"/>
    <property type="match status" value="1"/>
</dbReference>
<dbReference type="CDD" id="cd16922">
    <property type="entry name" value="HATPase_EvgS-ArcB-TorS-like"/>
    <property type="match status" value="1"/>
</dbReference>
<proteinExistence type="inferred from homology"/>
<evidence type="ECO:0000259" key="16">
    <source>
        <dbReference type="PROSITE" id="PS50110"/>
    </source>
</evidence>
<reference evidence="17 18" key="1">
    <citation type="submission" date="2018-10" db="EMBL/GenBank/DDBJ databases">
        <title>Draft genome sequence of Bacillus salarius IM0101, isolated from a hypersaline soil in Inner Mongolia, China.</title>
        <authorList>
            <person name="Yamprayoonswat W."/>
            <person name="Boonvisut S."/>
            <person name="Jumpathong W."/>
            <person name="Sittihan S."/>
            <person name="Ruangsuj P."/>
            <person name="Wanthongcharoen S."/>
            <person name="Thongpramul N."/>
            <person name="Pimmason S."/>
            <person name="Yu B."/>
            <person name="Yasawong M."/>
        </authorList>
    </citation>
    <scope>NUCLEOTIDE SEQUENCE [LARGE SCALE GENOMIC DNA]</scope>
    <source>
        <strain evidence="17 18">IM0101</strain>
    </source>
</reference>
<dbReference type="CDD" id="cd00075">
    <property type="entry name" value="HATPase"/>
    <property type="match status" value="1"/>
</dbReference>
<accession>A0A3R9PLW5</accession>
<dbReference type="PANTHER" id="PTHR43047:SF72">
    <property type="entry name" value="OSMOSENSING HISTIDINE PROTEIN KINASE SLN1"/>
    <property type="match status" value="1"/>
</dbReference>
<evidence type="ECO:0000256" key="5">
    <source>
        <dbReference type="ARBA" id="ARBA00022553"/>
    </source>
</evidence>
<dbReference type="SUPFAM" id="SSF55874">
    <property type="entry name" value="ATPase domain of HSP90 chaperone/DNA topoisomerase II/histidine kinase"/>
    <property type="match status" value="2"/>
</dbReference>
<evidence type="ECO:0000256" key="8">
    <source>
        <dbReference type="ARBA" id="ARBA00022777"/>
    </source>
</evidence>
<dbReference type="EMBL" id="RBVX01000006">
    <property type="protein sequence ID" value="RSL33706.1"/>
    <property type="molecule type" value="Genomic_DNA"/>
</dbReference>
<evidence type="ECO:0000256" key="12">
    <source>
        <dbReference type="PROSITE-ProRule" id="PRU00169"/>
    </source>
</evidence>
<evidence type="ECO:0000256" key="1">
    <source>
        <dbReference type="ARBA" id="ARBA00000085"/>
    </source>
</evidence>
<keyword evidence="6" id="KW-0808">Transferase</keyword>
<evidence type="ECO:0000313" key="17">
    <source>
        <dbReference type="EMBL" id="RSL33706.1"/>
    </source>
</evidence>
<dbReference type="SMART" id="SM00387">
    <property type="entry name" value="HATPase_c"/>
    <property type="match status" value="2"/>
</dbReference>
<keyword evidence="9" id="KW-0067">ATP-binding</keyword>
<dbReference type="AlphaFoldDB" id="A0A3R9PLW5"/>
<keyword evidence="10" id="KW-0902">Two-component regulatory system</keyword>
<dbReference type="InterPro" id="IPR005467">
    <property type="entry name" value="His_kinase_dom"/>
</dbReference>
<dbReference type="Gene3D" id="3.40.50.2300">
    <property type="match status" value="1"/>
</dbReference>
<gene>
    <name evidence="17" type="ORF">D7Z54_08395</name>
</gene>
<dbReference type="SMART" id="SM00448">
    <property type="entry name" value="REC"/>
    <property type="match status" value="1"/>
</dbReference>
<dbReference type="InterPro" id="IPR036890">
    <property type="entry name" value="HATPase_C_sf"/>
</dbReference>
<dbReference type="InterPro" id="IPR036097">
    <property type="entry name" value="HisK_dim/P_sf"/>
</dbReference>
<dbReference type="SUPFAM" id="SSF52172">
    <property type="entry name" value="CheY-like"/>
    <property type="match status" value="1"/>
</dbReference>
<dbReference type="SUPFAM" id="SSF47384">
    <property type="entry name" value="Homodimeric domain of signal transducing histidine kinase"/>
    <property type="match status" value="2"/>
</dbReference>
<dbReference type="InterPro" id="IPR003661">
    <property type="entry name" value="HisK_dim/P_dom"/>
</dbReference>